<dbReference type="CDD" id="cd07302">
    <property type="entry name" value="CHD"/>
    <property type="match status" value="1"/>
</dbReference>
<keyword evidence="10" id="KW-1185">Reference proteome</keyword>
<gene>
    <name evidence="9" type="ORF">LPTSP2_15060</name>
</gene>
<evidence type="ECO:0000313" key="10">
    <source>
        <dbReference type="Proteomes" id="UP000245206"/>
    </source>
</evidence>
<organism evidence="9 10">
    <name type="scientific">Leptospira ellinghausenii</name>
    <dbReference type="NCBI Taxonomy" id="1917822"/>
    <lineage>
        <taxon>Bacteria</taxon>
        <taxon>Pseudomonadati</taxon>
        <taxon>Spirochaetota</taxon>
        <taxon>Spirochaetia</taxon>
        <taxon>Leptospirales</taxon>
        <taxon>Leptospiraceae</taxon>
        <taxon>Leptospira</taxon>
    </lineage>
</organism>
<dbReference type="EMBL" id="BFAZ01000008">
    <property type="protein sequence ID" value="GBF42219.1"/>
    <property type="molecule type" value="Genomic_DNA"/>
</dbReference>
<dbReference type="RefSeq" id="WP_108959341.1">
    <property type="nucleotide sequence ID" value="NZ_BFAZ01000008.1"/>
</dbReference>
<keyword evidence="6 7" id="KW-0472">Membrane</keyword>
<evidence type="ECO:0000256" key="4">
    <source>
        <dbReference type="ARBA" id="ARBA00022692"/>
    </source>
</evidence>
<feature type="transmembrane region" description="Helical" evidence="7">
    <location>
        <begin position="42"/>
        <end position="61"/>
    </location>
</feature>
<dbReference type="InterPro" id="IPR001054">
    <property type="entry name" value="A/G_cyclase"/>
</dbReference>
<dbReference type="SMART" id="SM01080">
    <property type="entry name" value="CHASE2"/>
    <property type="match status" value="1"/>
</dbReference>
<accession>A0A2P2DC75</accession>
<evidence type="ECO:0000256" key="3">
    <source>
        <dbReference type="ARBA" id="ARBA00022475"/>
    </source>
</evidence>
<dbReference type="GO" id="GO:0006171">
    <property type="term" value="P:cAMP biosynthetic process"/>
    <property type="evidence" value="ECO:0007669"/>
    <property type="project" value="TreeGrafter"/>
</dbReference>
<feature type="transmembrane region" description="Helical" evidence="7">
    <location>
        <begin position="12"/>
        <end position="36"/>
    </location>
</feature>
<evidence type="ECO:0000259" key="8">
    <source>
        <dbReference type="PROSITE" id="PS50125"/>
    </source>
</evidence>
<dbReference type="GO" id="GO:0004016">
    <property type="term" value="F:adenylate cyclase activity"/>
    <property type="evidence" value="ECO:0007669"/>
    <property type="project" value="UniProtKB-ARBA"/>
</dbReference>
<evidence type="ECO:0000256" key="1">
    <source>
        <dbReference type="ARBA" id="ARBA00004196"/>
    </source>
</evidence>
<dbReference type="InterPro" id="IPR050697">
    <property type="entry name" value="Adenylyl/Guanylyl_Cyclase_3/4"/>
</dbReference>
<dbReference type="FunFam" id="3.30.70.1230:FF:000016">
    <property type="entry name" value="Adenylate/guanylate cyclase domain-containing protein"/>
    <property type="match status" value="1"/>
</dbReference>
<feature type="transmembrane region" description="Helical" evidence="7">
    <location>
        <begin position="511"/>
        <end position="534"/>
    </location>
</feature>
<sequence length="775" mass="88114">MSDKESKSLSILDYLSIAVATLGSLGVIVSVVMTGWVYEYSFLIGGMLLLLTSSYFVYKIIEKVSKDKQKSGAIWLSYVIAIFMYTMVNTFQPLKELEENSVSFRFQFLRGSNTKTESEGDTGRIEYIQYNPPAKARKDINIIGITTESLEKLQGTWPLPWSYYADIIETFKDSNNILMFDIFFVDYKPGQTEEMVTALQKNRNVLFDYPMEVSAESKEAVLNLEKRIDILRKFQLKNVIDENDGGISWVKFPQPPIEPIGELSAGLGFANVKKDESGLNRKMPLVVKVYNSGRDRETEYFPSIDLLIVCQYYGINVQSDVEVNMGHYVKLKNIPNKIIREFNVKARKFEERDVMHIPNEKREVVIPIDWEGQMEINYVGGRYSFKQNEIFEVTNDWNPELLEANQINNKIFLVAMYYATGRGASKDSHLSPFGDMSGIEHHAHAVNTILNQDFLSTMPNWGIFLIYVGLGVMIGFLQPRVKTHIGFAIMLTQLLLYVIAALYIFQTFNLITVLPSVTIEQIVVFVAIIGFRILTEEENVKYIRQTFSKFVSKDVVDELLKHPDNLALGGSKREITIFFSDVRGFTTISEQLGPEDLVKLLNEYLSAMTDLIIEYKGTIDKYMGDAIMAFWGAPVPLEDHAYYACVAALAQLDHLKVLQQKWAERNVPVIDIGCGLNSGPAVVGNMGSSHRMEYTCMGDTINLGSRLEGSNKMYTTNIIISEYTYEKVKDRVVTRELDLVRVKGKTQPVRIYELLGITNPEDMEKMKRPLQKAAT</sequence>
<dbReference type="OrthoDB" id="9806704at2"/>
<dbReference type="PANTHER" id="PTHR43081">
    <property type="entry name" value="ADENYLATE CYCLASE, TERMINAL-DIFFERENTIATION SPECIFIC-RELATED"/>
    <property type="match status" value="1"/>
</dbReference>
<dbReference type="InterPro" id="IPR029787">
    <property type="entry name" value="Nucleotide_cyclase"/>
</dbReference>
<feature type="transmembrane region" description="Helical" evidence="7">
    <location>
        <begin position="73"/>
        <end position="91"/>
    </location>
</feature>
<comment type="subcellular location">
    <subcellularLocation>
        <location evidence="1">Cell envelope</location>
    </subcellularLocation>
</comment>
<keyword evidence="5 7" id="KW-1133">Transmembrane helix</keyword>
<dbReference type="SUPFAM" id="SSF55073">
    <property type="entry name" value="Nucleotide cyclase"/>
    <property type="match status" value="1"/>
</dbReference>
<keyword evidence="3" id="KW-1003">Cell membrane</keyword>
<dbReference type="Proteomes" id="UP000245206">
    <property type="component" value="Unassembled WGS sequence"/>
</dbReference>
<reference evidence="10" key="1">
    <citation type="journal article" date="2019" name="Microbiol. Immunol.">
        <title>Molecular and phenotypic characterization of Leptospira johnsonii sp. nov., Leptospira ellinghausenii sp. nov. and Leptospira ryugenii sp. nov. isolated from soil and water in Japan.</title>
        <authorList>
            <person name="Masuzawa T."/>
            <person name="Saito M."/>
            <person name="Nakao R."/>
            <person name="Nikaido Y."/>
            <person name="Matsumoto M."/>
            <person name="Ogawa M."/>
            <person name="Yokoyama M."/>
            <person name="Hidaka Y."/>
            <person name="Tomita J."/>
            <person name="Sakakibara K."/>
            <person name="Suzuki K."/>
            <person name="Yasuda S."/>
            <person name="Sato H."/>
            <person name="Yamaguchi M."/>
            <person name="Yoshida S.I."/>
            <person name="Koizumi N."/>
            <person name="Kawamura Y."/>
        </authorList>
    </citation>
    <scope>NUCLEOTIDE SEQUENCE [LARGE SCALE GENOMIC DNA]</scope>
    <source>
        <strain evidence="10">E18</strain>
    </source>
</reference>
<evidence type="ECO:0000256" key="7">
    <source>
        <dbReference type="SAM" id="Phobius"/>
    </source>
</evidence>
<protein>
    <submittedName>
        <fullName evidence="9">Adenylate cyclase-like protein</fullName>
    </submittedName>
</protein>
<keyword evidence="4 7" id="KW-0812">Transmembrane</keyword>
<dbReference type="GO" id="GO:0030313">
    <property type="term" value="C:cell envelope"/>
    <property type="evidence" value="ECO:0007669"/>
    <property type="project" value="UniProtKB-SubCell"/>
</dbReference>
<evidence type="ECO:0000256" key="5">
    <source>
        <dbReference type="ARBA" id="ARBA00022989"/>
    </source>
</evidence>
<comment type="caution">
    <text evidence="9">The sequence shown here is derived from an EMBL/GenBank/DDBJ whole genome shotgun (WGS) entry which is preliminary data.</text>
</comment>
<dbReference type="SMART" id="SM00044">
    <property type="entry name" value="CYCc"/>
    <property type="match status" value="1"/>
</dbReference>
<dbReference type="Pfam" id="PF00211">
    <property type="entry name" value="Guanylate_cyc"/>
    <property type="match status" value="1"/>
</dbReference>
<dbReference type="PANTHER" id="PTHR43081:SF1">
    <property type="entry name" value="ADENYLATE CYCLASE, TERMINAL-DIFFERENTIATION SPECIFIC"/>
    <property type="match status" value="1"/>
</dbReference>
<evidence type="ECO:0000313" key="9">
    <source>
        <dbReference type="EMBL" id="GBF42219.1"/>
    </source>
</evidence>
<dbReference type="Gene3D" id="3.30.70.1230">
    <property type="entry name" value="Nucleotide cyclase"/>
    <property type="match status" value="1"/>
</dbReference>
<evidence type="ECO:0000256" key="6">
    <source>
        <dbReference type="ARBA" id="ARBA00023136"/>
    </source>
</evidence>
<dbReference type="InterPro" id="IPR007890">
    <property type="entry name" value="CHASE2"/>
</dbReference>
<dbReference type="AlphaFoldDB" id="A0A2P2DC75"/>
<name>A0A2P2DC75_9LEPT</name>
<feature type="transmembrane region" description="Helical" evidence="7">
    <location>
        <begin position="458"/>
        <end position="477"/>
    </location>
</feature>
<dbReference type="GO" id="GO:0035556">
    <property type="term" value="P:intracellular signal transduction"/>
    <property type="evidence" value="ECO:0007669"/>
    <property type="project" value="InterPro"/>
</dbReference>
<comment type="similarity">
    <text evidence="2">Belongs to the adenylyl cyclase class-3 family.</text>
</comment>
<proteinExistence type="inferred from homology"/>
<dbReference type="Pfam" id="PF05226">
    <property type="entry name" value="CHASE2"/>
    <property type="match status" value="1"/>
</dbReference>
<feature type="transmembrane region" description="Helical" evidence="7">
    <location>
        <begin position="484"/>
        <end position="505"/>
    </location>
</feature>
<feature type="domain" description="Guanylate cyclase" evidence="8">
    <location>
        <begin position="576"/>
        <end position="708"/>
    </location>
</feature>
<evidence type="ECO:0000256" key="2">
    <source>
        <dbReference type="ARBA" id="ARBA00005381"/>
    </source>
</evidence>
<dbReference type="PROSITE" id="PS50125">
    <property type="entry name" value="GUANYLATE_CYCLASE_2"/>
    <property type="match status" value="1"/>
</dbReference>